<evidence type="ECO:0000313" key="2">
    <source>
        <dbReference type="EMBL" id="GLR91079.1"/>
    </source>
</evidence>
<feature type="compositionally biased region" description="Basic residues" evidence="1">
    <location>
        <begin position="68"/>
        <end position="81"/>
    </location>
</feature>
<keyword evidence="3" id="KW-1185">Reference proteome</keyword>
<dbReference type="Proteomes" id="UP001156905">
    <property type="component" value="Unassembled WGS sequence"/>
</dbReference>
<reference evidence="3" key="1">
    <citation type="journal article" date="2019" name="Int. J. Syst. Evol. Microbiol.">
        <title>The Global Catalogue of Microorganisms (GCM) 10K type strain sequencing project: providing services to taxonomists for standard genome sequencing and annotation.</title>
        <authorList>
            <consortium name="The Broad Institute Genomics Platform"/>
            <consortium name="The Broad Institute Genome Sequencing Center for Infectious Disease"/>
            <person name="Wu L."/>
            <person name="Ma J."/>
        </authorList>
    </citation>
    <scope>NUCLEOTIDE SEQUENCE [LARGE SCALE GENOMIC DNA]</scope>
    <source>
        <strain evidence="3">NBRC 102520</strain>
    </source>
</reference>
<gene>
    <name evidence="2" type="ORF">GCM10007857_77950</name>
</gene>
<evidence type="ECO:0000313" key="3">
    <source>
        <dbReference type="Proteomes" id="UP001156905"/>
    </source>
</evidence>
<sequence>MVNRQPTLTCIACKTQLQRHAPGHLARLDDSYSQMDRQPSFNSVAEPPCPLRWQVAPNEPGSPFGGHSMHRARKLGKRLGL</sequence>
<organism evidence="2 3">
    <name type="scientific">Bradyrhizobium iriomotense</name>
    <dbReference type="NCBI Taxonomy" id="441950"/>
    <lineage>
        <taxon>Bacteria</taxon>
        <taxon>Pseudomonadati</taxon>
        <taxon>Pseudomonadota</taxon>
        <taxon>Alphaproteobacteria</taxon>
        <taxon>Hyphomicrobiales</taxon>
        <taxon>Nitrobacteraceae</taxon>
        <taxon>Bradyrhizobium</taxon>
    </lineage>
</organism>
<accession>A0ABQ6B9L2</accession>
<protein>
    <submittedName>
        <fullName evidence="2">Uncharacterized protein</fullName>
    </submittedName>
</protein>
<evidence type="ECO:0000256" key="1">
    <source>
        <dbReference type="SAM" id="MobiDB-lite"/>
    </source>
</evidence>
<comment type="caution">
    <text evidence="2">The sequence shown here is derived from an EMBL/GenBank/DDBJ whole genome shotgun (WGS) entry which is preliminary data.</text>
</comment>
<name>A0ABQ6B9L2_9BRAD</name>
<dbReference type="EMBL" id="BSOW01000041">
    <property type="protein sequence ID" value="GLR91079.1"/>
    <property type="molecule type" value="Genomic_DNA"/>
</dbReference>
<feature type="region of interest" description="Disordered" evidence="1">
    <location>
        <begin position="56"/>
        <end position="81"/>
    </location>
</feature>
<proteinExistence type="predicted"/>